<sequence>MGKHSRKSRGLCESHTRDISFLLTQPSRPKMADRSADTPRRSTSASEEEDPEPEDHQPHTRSGRVAPQWQPDPQLATKTDITAMMTEINAYIASEMVVLKTDLSSLAGRIQSTEETSAALESNRTLQQPRADGKNGTDGRCDKTTQSKNPWDPKCHRCWRTPTVHQEATLHYSDTQTG</sequence>
<name>A0AAD1QX57_PELCU</name>
<evidence type="ECO:0000256" key="1">
    <source>
        <dbReference type="SAM" id="MobiDB-lite"/>
    </source>
</evidence>
<feature type="region of interest" description="Disordered" evidence="1">
    <location>
        <begin position="1"/>
        <end position="78"/>
    </location>
</feature>
<dbReference type="EMBL" id="OW240912">
    <property type="protein sequence ID" value="CAH2219213.1"/>
    <property type="molecule type" value="Genomic_DNA"/>
</dbReference>
<proteinExistence type="predicted"/>
<evidence type="ECO:0000313" key="3">
    <source>
        <dbReference type="Proteomes" id="UP001295444"/>
    </source>
</evidence>
<organism evidence="2 3">
    <name type="scientific">Pelobates cultripes</name>
    <name type="common">Western spadefoot toad</name>
    <dbReference type="NCBI Taxonomy" id="61616"/>
    <lineage>
        <taxon>Eukaryota</taxon>
        <taxon>Metazoa</taxon>
        <taxon>Chordata</taxon>
        <taxon>Craniata</taxon>
        <taxon>Vertebrata</taxon>
        <taxon>Euteleostomi</taxon>
        <taxon>Amphibia</taxon>
        <taxon>Batrachia</taxon>
        <taxon>Anura</taxon>
        <taxon>Pelobatoidea</taxon>
        <taxon>Pelobatidae</taxon>
        <taxon>Pelobates</taxon>
    </lineage>
</organism>
<keyword evidence="3" id="KW-1185">Reference proteome</keyword>
<dbReference type="AlphaFoldDB" id="A0AAD1QX57"/>
<feature type="compositionally biased region" description="Basic and acidic residues" evidence="1">
    <location>
        <begin position="131"/>
        <end position="153"/>
    </location>
</feature>
<accession>A0AAD1QX57</accession>
<dbReference type="Proteomes" id="UP001295444">
    <property type="component" value="Chromosome 01"/>
</dbReference>
<protein>
    <submittedName>
        <fullName evidence="2">Uncharacterized protein</fullName>
    </submittedName>
</protein>
<feature type="compositionally biased region" description="Basic and acidic residues" evidence="1">
    <location>
        <begin position="30"/>
        <end position="40"/>
    </location>
</feature>
<gene>
    <name evidence="2" type="ORF">PECUL_23A005039</name>
</gene>
<feature type="region of interest" description="Disordered" evidence="1">
    <location>
        <begin position="114"/>
        <end position="153"/>
    </location>
</feature>
<feature type="compositionally biased region" description="Polar residues" evidence="1">
    <location>
        <begin position="114"/>
        <end position="128"/>
    </location>
</feature>
<evidence type="ECO:0000313" key="2">
    <source>
        <dbReference type="EMBL" id="CAH2219213.1"/>
    </source>
</evidence>
<reference evidence="2" key="1">
    <citation type="submission" date="2022-03" db="EMBL/GenBank/DDBJ databases">
        <authorList>
            <person name="Alioto T."/>
            <person name="Alioto T."/>
            <person name="Gomez Garrido J."/>
        </authorList>
    </citation>
    <scope>NUCLEOTIDE SEQUENCE</scope>
</reference>